<feature type="domain" description="MARVEL" evidence="9">
    <location>
        <begin position="75"/>
        <end position="202"/>
    </location>
</feature>
<dbReference type="PANTHER" id="PTHR22776:SF25">
    <property type="entry name" value="CKLF-LIKE MARVEL TRANSMEMBRANE DOMAIN-CONTAINING PROTEIN 6"/>
    <property type="match status" value="1"/>
</dbReference>
<dbReference type="AlphaFoldDB" id="A0A3P8ZFH7"/>
<keyword evidence="11" id="KW-1185">Reference proteome</keyword>
<organism evidence="10 11">
    <name type="scientific">Esox lucius</name>
    <name type="common">Northern pike</name>
    <dbReference type="NCBI Taxonomy" id="8010"/>
    <lineage>
        <taxon>Eukaryota</taxon>
        <taxon>Metazoa</taxon>
        <taxon>Chordata</taxon>
        <taxon>Craniata</taxon>
        <taxon>Vertebrata</taxon>
        <taxon>Euteleostomi</taxon>
        <taxon>Actinopterygii</taxon>
        <taxon>Neopterygii</taxon>
        <taxon>Teleostei</taxon>
        <taxon>Protacanthopterygii</taxon>
        <taxon>Esociformes</taxon>
        <taxon>Esocidae</taxon>
        <taxon>Esox</taxon>
    </lineage>
</organism>
<evidence type="ECO:0000313" key="10">
    <source>
        <dbReference type="Ensembl" id="ENSELUP00000027042.1"/>
    </source>
</evidence>
<evidence type="ECO:0000256" key="7">
    <source>
        <dbReference type="SAM" id="Phobius"/>
    </source>
</evidence>
<feature type="transmembrane region" description="Helical" evidence="7">
    <location>
        <begin position="178"/>
        <end position="198"/>
    </location>
</feature>
<evidence type="ECO:0000313" key="11">
    <source>
        <dbReference type="Proteomes" id="UP000265140"/>
    </source>
</evidence>
<reference evidence="10" key="3">
    <citation type="submission" date="2025-08" db="UniProtKB">
        <authorList>
            <consortium name="Ensembl"/>
        </authorList>
    </citation>
    <scope>IDENTIFICATION</scope>
</reference>
<dbReference type="GeneTree" id="ENSGT00940000157911"/>
<dbReference type="Ensembl" id="ENSELUT00000016951.3">
    <property type="protein sequence ID" value="ENSELUP00000027042.1"/>
    <property type="gene ID" value="ENSELUG00000003130.3"/>
</dbReference>
<accession>A0A3P8ZFH7</accession>
<reference evidence="10" key="2">
    <citation type="submission" date="2020-02" db="EMBL/GenBank/DDBJ databases">
        <title>Esox lucius (northern pike) genome, fEsoLuc1, primary haplotype.</title>
        <authorList>
            <person name="Myers G."/>
            <person name="Karagic N."/>
            <person name="Meyer A."/>
            <person name="Pippel M."/>
            <person name="Reichard M."/>
            <person name="Winkler S."/>
            <person name="Tracey A."/>
            <person name="Sims Y."/>
            <person name="Howe K."/>
            <person name="Rhie A."/>
            <person name="Formenti G."/>
            <person name="Durbin R."/>
            <person name="Fedrigo O."/>
            <person name="Jarvis E.D."/>
        </authorList>
    </citation>
    <scope>NUCLEOTIDE SEQUENCE [LARGE SCALE GENOMIC DNA]</scope>
</reference>
<dbReference type="Bgee" id="ENSELUG00000003130">
    <property type="expression patterns" value="Expressed in spleen and 15 other cell types or tissues"/>
</dbReference>
<dbReference type="PANTHER" id="PTHR22776">
    <property type="entry name" value="MARVEL-CONTAINING POTENTIAL LIPID RAFT-ASSOCIATED PROTEIN"/>
    <property type="match status" value="1"/>
</dbReference>
<evidence type="ECO:0000256" key="6">
    <source>
        <dbReference type="SAM" id="MobiDB-lite"/>
    </source>
</evidence>
<dbReference type="OMA" id="ASMVWEK"/>
<dbReference type="Pfam" id="PF01284">
    <property type="entry name" value="MARVEL"/>
    <property type="match status" value="1"/>
</dbReference>
<keyword evidence="8" id="KW-0732">Signal</keyword>
<feature type="transmembrane region" description="Helical" evidence="7">
    <location>
        <begin position="109"/>
        <end position="131"/>
    </location>
</feature>
<evidence type="ECO:0000256" key="2">
    <source>
        <dbReference type="ARBA" id="ARBA00022692"/>
    </source>
</evidence>
<proteinExistence type="predicted"/>
<sequence length="234" mass="25767">MSLKLSATLSLSLYASLLLDTIIQQDIGYVFAIPFNCLFFVKSFNFSHIMSTSEVYSATTVPEAKSKWFIVPTENLDKFRCLLKVAQVLLSFVAFILEEVVTTCSQCSPLYFFEFVSCTAFLFTALLLILLSTNLHKRVGIDSWPTLDFVYTAVICVVFFIASIVFSSRNGGTDLEKAAVIFGFLATLAFLVDAVWFVKMKGFPFKKTNQPSTSNGGAPVAEAEKLNSVNGGAD</sequence>
<evidence type="ECO:0000259" key="9">
    <source>
        <dbReference type="PROSITE" id="PS51225"/>
    </source>
</evidence>
<keyword evidence="3 7" id="KW-1133">Transmembrane helix</keyword>
<evidence type="ECO:0000256" key="8">
    <source>
        <dbReference type="SAM" id="SignalP"/>
    </source>
</evidence>
<dbReference type="PROSITE" id="PS51225">
    <property type="entry name" value="MARVEL"/>
    <property type="match status" value="1"/>
</dbReference>
<dbReference type="InParanoid" id="A0A3P8ZFH7"/>
<feature type="region of interest" description="Disordered" evidence="6">
    <location>
        <begin position="209"/>
        <end position="234"/>
    </location>
</feature>
<feature type="chain" id="PRO_5017965603" description="MARVEL domain-containing protein" evidence="8">
    <location>
        <begin position="33"/>
        <end position="234"/>
    </location>
</feature>
<feature type="signal peptide" evidence="8">
    <location>
        <begin position="1"/>
        <end position="32"/>
    </location>
</feature>
<reference evidence="10" key="4">
    <citation type="submission" date="2025-09" db="UniProtKB">
        <authorList>
            <consortium name="Ensembl"/>
        </authorList>
    </citation>
    <scope>IDENTIFICATION</scope>
</reference>
<dbReference type="STRING" id="8010.ENSELUP00000027042"/>
<evidence type="ECO:0000256" key="4">
    <source>
        <dbReference type="ARBA" id="ARBA00023136"/>
    </source>
</evidence>
<evidence type="ECO:0000256" key="1">
    <source>
        <dbReference type="ARBA" id="ARBA00004141"/>
    </source>
</evidence>
<feature type="transmembrane region" description="Helical" evidence="7">
    <location>
        <begin position="143"/>
        <end position="166"/>
    </location>
</feature>
<comment type="subcellular location">
    <subcellularLocation>
        <location evidence="1">Membrane</location>
        <topology evidence="1">Multi-pass membrane protein</topology>
    </subcellularLocation>
</comment>
<keyword evidence="2 5" id="KW-0812">Transmembrane</keyword>
<gene>
    <name evidence="10" type="primary">CMTM6</name>
</gene>
<reference evidence="11" key="1">
    <citation type="journal article" date="2014" name="PLoS ONE">
        <title>The genome and linkage map of the northern pike (Esox lucius): conserved synteny revealed between the salmonid sister group and the Neoteleostei.</title>
        <authorList>
            <person name="Rondeau E.B."/>
            <person name="Minkley D.R."/>
            <person name="Leong J.S."/>
            <person name="Messmer A.M."/>
            <person name="Jantzen J.R."/>
            <person name="von Schalburg K.R."/>
            <person name="Lemon C."/>
            <person name="Bird N.H."/>
            <person name="Koop B.F."/>
        </authorList>
    </citation>
    <scope>NUCLEOTIDE SEQUENCE</scope>
</reference>
<feature type="transmembrane region" description="Helical" evidence="7">
    <location>
        <begin position="27"/>
        <end position="44"/>
    </location>
</feature>
<dbReference type="GO" id="GO:0016020">
    <property type="term" value="C:membrane"/>
    <property type="evidence" value="ECO:0007669"/>
    <property type="project" value="UniProtKB-SubCell"/>
</dbReference>
<evidence type="ECO:0000256" key="5">
    <source>
        <dbReference type="PROSITE-ProRule" id="PRU00581"/>
    </source>
</evidence>
<name>A0A3P8ZFH7_ESOLU</name>
<dbReference type="InterPro" id="IPR050578">
    <property type="entry name" value="MARVEL-CKLF_proteins"/>
</dbReference>
<protein>
    <recommendedName>
        <fullName evidence="9">MARVEL domain-containing protein</fullName>
    </recommendedName>
</protein>
<evidence type="ECO:0000256" key="3">
    <source>
        <dbReference type="ARBA" id="ARBA00022989"/>
    </source>
</evidence>
<keyword evidence="4 5" id="KW-0472">Membrane</keyword>
<dbReference type="InterPro" id="IPR008253">
    <property type="entry name" value="Marvel"/>
</dbReference>
<dbReference type="Proteomes" id="UP000265140">
    <property type="component" value="Chromosome 20"/>
</dbReference>